<dbReference type="AlphaFoldDB" id="A0A7S1D1X2"/>
<protein>
    <recommendedName>
        <fullName evidence="2">Nucleoside-diphosphate kinase</fullName>
    </recommendedName>
</protein>
<gene>
    <name evidence="1" type="ORF">CTEN0397_LOCUS6678</name>
</gene>
<accession>A0A7S1D1X2</accession>
<evidence type="ECO:0000313" key="1">
    <source>
        <dbReference type="EMBL" id="CAD8935644.1"/>
    </source>
</evidence>
<sequence>MFSRSVRPVVSRFATGFTRHTFSSSSSGGGSSNAAMGVSIFALGCGAAAFAYYDTTQSELAEKVDKLQVQLSGKTNSAFVFIKPHACKGSSPEKVQELLESTLAENGIRVTGKGTMLAETIDKNMHIDTHYGAIASKAVKLQPKELIVPQKGKDGFEKMFGEKWDDAVAAGKVYNAKDGAAKLGVDGAGLDKKWATLKRGTNLIKFGGGFYCGKVDGIYVMNGFYMQMRSAYTNPGEKIQWYTVSWPTDSLSWGDFRGRVLGATDPSAAPVGSVRRAILDQYKQLGLPTKPNTGDNGVHASASPFEALAERVNWLGATVESDDFGKALLAKKISKETIDKWSADCQVSVDGETDPGKTMSVFDSLEDLDADTILEKVDKIH</sequence>
<name>A0A7S1D1X2_CYCTE</name>
<evidence type="ECO:0008006" key="2">
    <source>
        <dbReference type="Google" id="ProtNLM"/>
    </source>
</evidence>
<dbReference type="SUPFAM" id="SSF54919">
    <property type="entry name" value="Nucleoside diphosphate kinase, NDK"/>
    <property type="match status" value="1"/>
</dbReference>
<dbReference type="Gene3D" id="3.30.70.141">
    <property type="entry name" value="Nucleoside diphosphate kinase-like domain"/>
    <property type="match status" value="1"/>
</dbReference>
<dbReference type="EMBL" id="HBFW01010322">
    <property type="protein sequence ID" value="CAD8935644.1"/>
    <property type="molecule type" value="Transcribed_RNA"/>
</dbReference>
<reference evidence="1" key="1">
    <citation type="submission" date="2021-01" db="EMBL/GenBank/DDBJ databases">
        <authorList>
            <person name="Corre E."/>
            <person name="Pelletier E."/>
            <person name="Niang G."/>
            <person name="Scheremetjew M."/>
            <person name="Finn R."/>
            <person name="Kale V."/>
            <person name="Holt S."/>
            <person name="Cochrane G."/>
            <person name="Meng A."/>
            <person name="Brown T."/>
            <person name="Cohen L."/>
        </authorList>
    </citation>
    <scope>NUCLEOTIDE SEQUENCE</scope>
    <source>
        <strain evidence="1">ECT3854</strain>
    </source>
</reference>
<dbReference type="InterPro" id="IPR036850">
    <property type="entry name" value="NDK-like_dom_sf"/>
</dbReference>
<organism evidence="1">
    <name type="scientific">Cyclophora tenuis</name>
    <name type="common">Marine diatom</name>
    <dbReference type="NCBI Taxonomy" id="216820"/>
    <lineage>
        <taxon>Eukaryota</taxon>
        <taxon>Sar</taxon>
        <taxon>Stramenopiles</taxon>
        <taxon>Ochrophyta</taxon>
        <taxon>Bacillariophyta</taxon>
        <taxon>Fragilariophyceae</taxon>
        <taxon>Fragilariophycidae</taxon>
        <taxon>Cyclophorales</taxon>
        <taxon>Cyclophoraceae</taxon>
        <taxon>Cyclophora</taxon>
    </lineage>
</organism>
<proteinExistence type="predicted"/>